<proteinExistence type="predicted"/>
<evidence type="ECO:0000313" key="1">
    <source>
        <dbReference type="EMBL" id="HFH28444.1"/>
    </source>
</evidence>
<comment type="caution">
    <text evidence="1">The sequence shown here is derived from an EMBL/GenBank/DDBJ whole genome shotgun (WGS) entry which is preliminary data.</text>
</comment>
<dbReference type="EMBL" id="DSVL01000086">
    <property type="protein sequence ID" value="HFH28444.1"/>
    <property type="molecule type" value="Genomic_DNA"/>
</dbReference>
<gene>
    <name evidence="1" type="ORF">ENS59_02895</name>
</gene>
<sequence length="184" mass="20603">MYSENSSLHRWVVLIPHRDRLKPIHTLQRQLWHSGIWGARLLPPVVFIASTERPARVDTLKTLGQHIRQKSQEKGEGGYIDGLSLGLYKLPGNFCALGLSLSLKLGDAVLPALPLLIPSPILILALQADETAVELARKLYEDLPPFRFRQGAVANLSFTLHEDVHSSISLRWELGKPCWMAHHG</sequence>
<reference evidence="1" key="1">
    <citation type="journal article" date="2020" name="mSystems">
        <title>Genome- and Community-Level Interaction Insights into Carbon Utilization and Element Cycling Functions of Hydrothermarchaeota in Hydrothermal Sediment.</title>
        <authorList>
            <person name="Zhou Z."/>
            <person name="Liu Y."/>
            <person name="Xu W."/>
            <person name="Pan J."/>
            <person name="Luo Z.H."/>
            <person name="Li M."/>
        </authorList>
    </citation>
    <scope>NUCLEOTIDE SEQUENCE [LARGE SCALE GENOMIC DNA]</scope>
    <source>
        <strain evidence="1">SpSt-503</strain>
    </source>
</reference>
<accession>A0A7C3IFV7</accession>
<protein>
    <submittedName>
        <fullName evidence="1">Uncharacterized protein</fullName>
    </submittedName>
</protein>
<name>A0A7C3IFV7_9SPIR</name>
<organism evidence="1">
    <name type="scientific">Gracilinema caldarium</name>
    <dbReference type="NCBI Taxonomy" id="215591"/>
    <lineage>
        <taxon>Bacteria</taxon>
        <taxon>Pseudomonadati</taxon>
        <taxon>Spirochaetota</taxon>
        <taxon>Spirochaetia</taxon>
        <taxon>Spirochaetales</taxon>
        <taxon>Breznakiellaceae</taxon>
        <taxon>Gracilinema</taxon>
    </lineage>
</organism>
<dbReference type="AlphaFoldDB" id="A0A7C3IFV7"/>